<evidence type="ECO:0000313" key="3">
    <source>
        <dbReference type="Proteomes" id="UP001497392"/>
    </source>
</evidence>
<feature type="transmembrane region" description="Helical" evidence="1">
    <location>
        <begin position="47"/>
        <end position="72"/>
    </location>
</feature>
<keyword evidence="1" id="KW-0812">Transmembrane</keyword>
<proteinExistence type="predicted"/>
<evidence type="ECO:0000256" key="1">
    <source>
        <dbReference type="SAM" id="Phobius"/>
    </source>
</evidence>
<gene>
    <name evidence="2" type="primary">g6889</name>
    <name evidence="2" type="ORF">VP750_LOCUS5896</name>
</gene>
<accession>A0ABP1G355</accession>
<protein>
    <submittedName>
        <fullName evidence="2">G6889 protein</fullName>
    </submittedName>
</protein>
<dbReference type="EMBL" id="CAXHTA020000010">
    <property type="protein sequence ID" value="CAL5224237.1"/>
    <property type="molecule type" value="Genomic_DNA"/>
</dbReference>
<keyword evidence="3" id="KW-1185">Reference proteome</keyword>
<keyword evidence="1" id="KW-1133">Transmembrane helix</keyword>
<keyword evidence="1" id="KW-0472">Membrane</keyword>
<dbReference type="Proteomes" id="UP001497392">
    <property type="component" value="Unassembled WGS sequence"/>
</dbReference>
<reference evidence="2 3" key="1">
    <citation type="submission" date="2024-06" db="EMBL/GenBank/DDBJ databases">
        <authorList>
            <person name="Kraege A."/>
            <person name="Thomma B."/>
        </authorList>
    </citation>
    <scope>NUCLEOTIDE SEQUENCE [LARGE SCALE GENOMIC DNA]</scope>
</reference>
<name>A0ABP1G355_9CHLO</name>
<comment type="caution">
    <text evidence="2">The sequence shown here is derived from an EMBL/GenBank/DDBJ whole genome shotgun (WGS) entry which is preliminary data.</text>
</comment>
<organism evidence="2 3">
    <name type="scientific">Coccomyxa viridis</name>
    <dbReference type="NCBI Taxonomy" id="1274662"/>
    <lineage>
        <taxon>Eukaryota</taxon>
        <taxon>Viridiplantae</taxon>
        <taxon>Chlorophyta</taxon>
        <taxon>core chlorophytes</taxon>
        <taxon>Trebouxiophyceae</taxon>
        <taxon>Trebouxiophyceae incertae sedis</taxon>
        <taxon>Coccomyxaceae</taxon>
        <taxon>Coccomyxa</taxon>
    </lineage>
</organism>
<sequence>MVTNTGDPSSTRCSQIRASAMMGSAVAIPVLATVAVGAALAENSEVGLLTAVTTLSNTFAAVSALIFAAVLAGL</sequence>
<evidence type="ECO:0000313" key="2">
    <source>
        <dbReference type="EMBL" id="CAL5224237.1"/>
    </source>
</evidence>
<feature type="transmembrane region" description="Helical" evidence="1">
    <location>
        <begin position="20"/>
        <end position="41"/>
    </location>
</feature>